<accession>A0A8J3VPN9</accession>
<reference evidence="2" key="1">
    <citation type="submission" date="2021-01" db="EMBL/GenBank/DDBJ databases">
        <title>Whole genome shotgun sequence of Rugosimonospora africana NBRC 104875.</title>
        <authorList>
            <person name="Komaki H."/>
            <person name="Tamura T."/>
        </authorList>
    </citation>
    <scope>NUCLEOTIDE SEQUENCE</scope>
    <source>
        <strain evidence="2">NBRC 104875</strain>
    </source>
</reference>
<keyword evidence="3" id="KW-1185">Reference proteome</keyword>
<dbReference type="EMBL" id="BONZ01000021">
    <property type="protein sequence ID" value="GIH14157.1"/>
    <property type="molecule type" value="Genomic_DNA"/>
</dbReference>
<gene>
    <name evidence="2" type="ORF">Raf01_23290</name>
</gene>
<comment type="caution">
    <text evidence="2">The sequence shown here is derived from an EMBL/GenBank/DDBJ whole genome shotgun (WGS) entry which is preliminary data.</text>
</comment>
<dbReference type="AlphaFoldDB" id="A0A8J3VPN9"/>
<protein>
    <submittedName>
        <fullName evidence="2">Uncharacterized protein</fullName>
    </submittedName>
</protein>
<feature type="region of interest" description="Disordered" evidence="1">
    <location>
        <begin position="60"/>
        <end position="94"/>
    </location>
</feature>
<proteinExistence type="predicted"/>
<sequence length="94" mass="9973">MGVKLRNLLASGPVVVPLNTGATVRLSPGQTSDELADVEVTDNAKVEKLRRLGLIEVETTGRAAKAADADGESTDSQPDATSRRSPRKRSETSR</sequence>
<evidence type="ECO:0000313" key="3">
    <source>
        <dbReference type="Proteomes" id="UP000642748"/>
    </source>
</evidence>
<name>A0A8J3VPN9_9ACTN</name>
<dbReference type="RefSeq" id="WP_203917818.1">
    <property type="nucleotide sequence ID" value="NZ_BONZ01000021.1"/>
</dbReference>
<evidence type="ECO:0000313" key="2">
    <source>
        <dbReference type="EMBL" id="GIH14157.1"/>
    </source>
</evidence>
<dbReference type="Proteomes" id="UP000642748">
    <property type="component" value="Unassembled WGS sequence"/>
</dbReference>
<evidence type="ECO:0000256" key="1">
    <source>
        <dbReference type="SAM" id="MobiDB-lite"/>
    </source>
</evidence>
<organism evidence="2 3">
    <name type="scientific">Rugosimonospora africana</name>
    <dbReference type="NCBI Taxonomy" id="556532"/>
    <lineage>
        <taxon>Bacteria</taxon>
        <taxon>Bacillati</taxon>
        <taxon>Actinomycetota</taxon>
        <taxon>Actinomycetes</taxon>
        <taxon>Micromonosporales</taxon>
        <taxon>Micromonosporaceae</taxon>
        <taxon>Rugosimonospora</taxon>
    </lineage>
</organism>